<proteinExistence type="predicted"/>
<keyword evidence="6" id="KW-1185">Reference proteome</keyword>
<gene>
    <name evidence="5" type="ORF">L1967_07380</name>
</gene>
<dbReference type="Pfam" id="PF13573">
    <property type="entry name" value="SprB"/>
    <property type="match status" value="12"/>
</dbReference>
<dbReference type="InterPro" id="IPR013783">
    <property type="entry name" value="Ig-like_fold"/>
</dbReference>
<dbReference type="InterPro" id="IPR001791">
    <property type="entry name" value="Laminin_G"/>
</dbReference>
<evidence type="ECO:0000259" key="4">
    <source>
        <dbReference type="SMART" id="SM00560"/>
    </source>
</evidence>
<dbReference type="RefSeq" id="WP_249601088.1">
    <property type="nucleotide sequence ID" value="NZ_JAKHSK010000008.1"/>
</dbReference>
<evidence type="ECO:0000256" key="2">
    <source>
        <dbReference type="ARBA" id="ARBA00023157"/>
    </source>
</evidence>
<dbReference type="Gene3D" id="2.60.40.10">
    <property type="entry name" value="Immunoglobulins"/>
    <property type="match status" value="2"/>
</dbReference>
<name>A0A9X2CL50_9FLAO</name>
<reference evidence="5" key="1">
    <citation type="submission" date="2022-01" db="EMBL/GenBank/DDBJ databases">
        <title>Genome sequencing of Zunongwangia sp. M21534 genome.</title>
        <authorList>
            <person name="Chen Y."/>
            <person name="Dong C."/>
            <person name="Shao Z."/>
        </authorList>
    </citation>
    <scope>NUCLEOTIDE SEQUENCE</scope>
    <source>
        <strain evidence="5">MCCC M21534</strain>
    </source>
</reference>
<dbReference type="SUPFAM" id="SSF49299">
    <property type="entry name" value="PKD domain"/>
    <property type="match status" value="1"/>
</dbReference>
<feature type="domain" description="LamG-like jellyroll fold" evidence="4">
    <location>
        <begin position="1567"/>
        <end position="1700"/>
    </location>
</feature>
<keyword evidence="1" id="KW-0732">Signal</keyword>
<dbReference type="CDD" id="cd00110">
    <property type="entry name" value="LamG"/>
    <property type="match status" value="1"/>
</dbReference>
<dbReference type="GO" id="GO:0005975">
    <property type="term" value="P:carbohydrate metabolic process"/>
    <property type="evidence" value="ECO:0007669"/>
    <property type="project" value="UniProtKB-ARBA"/>
</dbReference>
<dbReference type="Gene3D" id="2.60.120.200">
    <property type="match status" value="1"/>
</dbReference>
<feature type="region of interest" description="Disordered" evidence="3">
    <location>
        <begin position="2343"/>
        <end position="2398"/>
    </location>
</feature>
<dbReference type="SUPFAM" id="SSF49899">
    <property type="entry name" value="Concanavalin A-like lectins/glucanases"/>
    <property type="match status" value="1"/>
</dbReference>
<accession>A0A9X2CL50</accession>
<dbReference type="InterPro" id="IPR013320">
    <property type="entry name" value="ConA-like_dom_sf"/>
</dbReference>
<dbReference type="InterPro" id="IPR006558">
    <property type="entry name" value="LamG-like"/>
</dbReference>
<evidence type="ECO:0000313" key="5">
    <source>
        <dbReference type="EMBL" id="MCL6218115.1"/>
    </source>
</evidence>
<dbReference type="EMBL" id="JAKHSK010000008">
    <property type="protein sequence ID" value="MCL6218115.1"/>
    <property type="molecule type" value="Genomic_DNA"/>
</dbReference>
<dbReference type="Gene3D" id="2.60.40.740">
    <property type="match status" value="1"/>
</dbReference>
<dbReference type="InterPro" id="IPR035986">
    <property type="entry name" value="PKD_dom_sf"/>
</dbReference>
<dbReference type="Proteomes" id="UP001139521">
    <property type="component" value="Unassembled WGS sequence"/>
</dbReference>
<keyword evidence="2" id="KW-1015">Disulfide bond</keyword>
<dbReference type="InterPro" id="IPR025667">
    <property type="entry name" value="SprB_repeat"/>
</dbReference>
<organism evidence="5 6">
    <name type="scientific">Zunongwangia pacifica</name>
    <dbReference type="NCBI Taxonomy" id="2911062"/>
    <lineage>
        <taxon>Bacteria</taxon>
        <taxon>Pseudomonadati</taxon>
        <taxon>Bacteroidota</taxon>
        <taxon>Flavobacteriia</taxon>
        <taxon>Flavobacteriales</taxon>
        <taxon>Flavobacteriaceae</taxon>
        <taxon>Zunongwangia</taxon>
    </lineage>
</organism>
<dbReference type="CDD" id="cd00146">
    <property type="entry name" value="PKD"/>
    <property type="match status" value="1"/>
</dbReference>
<protein>
    <submittedName>
        <fullName evidence="5">LamG domain-containing protein</fullName>
    </submittedName>
</protein>
<comment type="caution">
    <text evidence="5">The sequence shown here is derived from an EMBL/GenBank/DDBJ whole genome shotgun (WGS) entry which is preliminary data.</text>
</comment>
<evidence type="ECO:0000313" key="6">
    <source>
        <dbReference type="Proteomes" id="UP001139521"/>
    </source>
</evidence>
<evidence type="ECO:0000256" key="3">
    <source>
        <dbReference type="SAM" id="MobiDB-lite"/>
    </source>
</evidence>
<feature type="compositionally biased region" description="Acidic residues" evidence="3">
    <location>
        <begin position="2346"/>
        <end position="2382"/>
    </location>
</feature>
<dbReference type="Pfam" id="PF13385">
    <property type="entry name" value="Laminin_G_3"/>
    <property type="match status" value="1"/>
</dbReference>
<sequence length="2484" mass="269846">MKKTTFPGAVLILGLSLLFFLNHQSESFGLEEDLIITSVSEDVSCYNANNASIDITVSGGNGNYTYQWTGPNSFSSSNEDLINLEAGSYTISVSDDAGNTGTESIVISQPDELVLESFSSTNVACFGGNDGSISAGTVSGGTVPYQYSINGTDFSTNTEFNSLSAGNYTLYVRDANNCSISTNIEITEPTQLSMTAPASENVSCFGGNDGSISAGNVSGGTAPYQYSLDGTNFSTANNFDSLTAGNYTLYVRDANNCSISANIEITEPTQLSMTAPASENVSCFGGNDGSISAGNISGGTAPYQYSLDGTNFSTANNFDSLTAGNYTLYVRDANNCSISTNIEITEPTQLSMTAPASENVSCFGGNDGSISAGTVSGGTAPYQYSLDGTNFSTANNFDSLTAGNYTLYVRDANNCSISTNIEITEPVQLSMNAPASENVACFGGNDGSISAGNVSGGTAPYQYSINGTDFSTNTEFNSLSAGNYTLYVRDANNCSISTNIEITAPAQLSMTAPTSENVACFGGNDGSISAGTVSGGTAPYQYSLDGTNFSTDTNFDSISAGNYTLYVRDANNCSISTNIEITAPTQLSMTAPASENVSCFGGNDGSISAGTVSGGTAPYQYSLDGTNFSTANNFDSLTAGNYTLYVRDANNCSISTNIEITAPAQLSMTAPASENVSCFGGNDGSISAGNVSGGTAPYQYSLDGTNFSTDTNFDSLSAGNYTLYVRDANNCSISTNITIREPNLLIMETPSSENVSCFGGSNGSITIGRVSGGITPYQYSIDGSNYQTNKKFSNLSSGTYTVSIIDNNGCTINETIQISQPDDLTATNPSVTNVNCYGASNGEITVGAVNGGTAPYEYSIDNINFQTDKNFPNLSAGNYTLFIKDANACGIQQMFTIDQPNELISNYNKTNVNCYQEDSGKMEFTGTSGGTEAFQYSIDNGANWLNSAVFDNLKPGSYTLKIRDKNNIGCEKLIAENITISEPDAAVNVTVTTTRTTVFGSKTGTAEAYPSGGTPGFTYEWRASGNSTVIATTKKATNLAAGDYKLSVFDKNGCTKTVDVVVNEILKAEILPTSICEGENNVRVSYFEVADGKAYGGVAPYSYSWDFDSDGTYTTNTGIGSHRVTYPTEGNRNITLTVTDAEGFSRDFIYQQYVGECYVDNCGSNDFGISGYYIGDASGKEITSENCNNGDQKYIYVQLDQNTSRYSLYTEFTYSVKSLETGQTTIKRQFGCFYEREEIPVYAQTIPINYECGDEVSIDNIYLTFSNNIKNTCGQSSKSKCYSTNNQEIVFTPLYAKATPNQLECYDSELGTILVQASGGRAPYSYSITSETSGFQKENLFEILKAGSYDVWVKDSEGTIYKIPSVVITQPDAPITMEFEIQQPVCPGDKATVTVNPSGGTPKVENGNSTYEYLWNDATGSTTKTVDSLEPGEYTITVIDANQCQAIQTISITEPEKLSNAATGEDKVLGCGYFQTTLEANTPEFGTGRWSVVSGPSDYNFIDPNDPSTKFIGDEGEYTLRWTVSNENCSNYEDFHLTISANCNTLDFDGIDDHILIGDSFNMADKTAFTIEAWIKSENNTGLKTIISKRDIQNLNIGGYDLTINAGSPTFRWNDNSVSTSYKIKKGIWHHIAVIYQENNMKLYIDGILLASKSGNAPSNISSPFIIGAIYDSANQDIPSNYFDGWIEELRIWNKSLSEKQLRFLMNQRIAVASDPLRGNLLPVDVPGNLKWIDLEAYYQLKGNPEAITKGLTPEITGNHSNGLIRNITTTQDNTAPFPYVLSEENQNWINPTTWLLASTVNNSKISERNVWQVPGSYGIDGETTIDWNIVEVSQDIFYPYANSTKPLQLLGLISNAGTLNIMGTNPPEGGTGNPLIVTDYLKLNGIIDLNGESQLIQTEGSVLDPNSTGSIQKDQQGTANSYNYNYWSSPVSTNSINSGFTIGEVLKDGTDPDNIQEISFNRQYAWADSRNYTGLKRISTYWLNRFHQIASYSGWKQITQNTKLKAGEGYTMKGTSGSVAISTLQNYTFTGLPNNGDIKLSIQPNEIFLIGNPYPSALDAEQFILDNLDKNTVNGATGDKNLFNGAVYFWDHFGDSNSHYLKDYVGGYAALNLIGSVPAVSTDERINANNSQSERMPGKYIPVGQGFFVNSYLNTANSNISISQGDILFRNAQRVFSKESISTESQFLKPESVFLKTLNASVLVKADEREKIRLNFKSPGGINRQIVVGADKNSTSGFDLGYDAPLYDRQKEDMFWLMEDQPLVIQGVPDFNKDRILELGVLVRSNNKFYIEIDSLENIPAEKKIYLLDRKDSTYFDLKAEKYSATIDSGYHKDRFAITFQKIEDPEDVQEDPDEEETDNEDPENDETEDNENEETEEDNETPEKPELPEEEDNAENHEEEIIGNFKVLYLSKEQSVYLKNPHLIDIKRLLIYNINGSLIKEFNDVPIISEIYIPMENKMSSAVYILKIFTENGVTNLKFVRN</sequence>
<evidence type="ECO:0000256" key="1">
    <source>
        <dbReference type="ARBA" id="ARBA00022729"/>
    </source>
</evidence>
<dbReference type="SMART" id="SM00560">
    <property type="entry name" value="LamGL"/>
    <property type="match status" value="1"/>
</dbReference>
<dbReference type="GO" id="GO:0004553">
    <property type="term" value="F:hydrolase activity, hydrolyzing O-glycosyl compounds"/>
    <property type="evidence" value="ECO:0007669"/>
    <property type="project" value="UniProtKB-ARBA"/>
</dbReference>